<dbReference type="InterPro" id="IPR000330">
    <property type="entry name" value="SNF2_N"/>
</dbReference>
<dbReference type="InterPro" id="IPR027417">
    <property type="entry name" value="P-loop_NTPase"/>
</dbReference>
<dbReference type="InterPro" id="IPR014001">
    <property type="entry name" value="Helicase_ATP-bd"/>
</dbReference>
<dbReference type="PANTHER" id="PTHR45766">
    <property type="entry name" value="DNA ANNEALING HELICASE AND ENDONUCLEASE ZRANB3 FAMILY MEMBER"/>
    <property type="match status" value="1"/>
</dbReference>
<proteinExistence type="predicted"/>
<dbReference type="GO" id="GO:0005524">
    <property type="term" value="F:ATP binding"/>
    <property type="evidence" value="ECO:0007669"/>
    <property type="project" value="InterPro"/>
</dbReference>
<dbReference type="Gene3D" id="3.40.50.10810">
    <property type="entry name" value="Tandem AAA-ATPase domain"/>
    <property type="match status" value="1"/>
</dbReference>
<keyword evidence="1" id="KW-0378">Hydrolase</keyword>
<name>A0A0F9FC07_9ZZZZ</name>
<dbReference type="PANTHER" id="PTHR45766:SF6">
    <property type="entry name" value="SWI_SNF-RELATED MATRIX-ASSOCIATED ACTIN-DEPENDENT REGULATOR OF CHROMATIN SUBFAMILY A-LIKE PROTEIN 1"/>
    <property type="match status" value="1"/>
</dbReference>
<protein>
    <recommendedName>
        <fullName evidence="2">Helicase ATP-binding domain-containing protein</fullName>
    </recommendedName>
</protein>
<evidence type="ECO:0000313" key="3">
    <source>
        <dbReference type="EMBL" id="KKL83879.1"/>
    </source>
</evidence>
<dbReference type="InterPro" id="IPR038718">
    <property type="entry name" value="SNF2-like_sf"/>
</dbReference>
<dbReference type="PROSITE" id="PS51192">
    <property type="entry name" value="HELICASE_ATP_BIND_1"/>
    <property type="match status" value="1"/>
</dbReference>
<sequence length="282" mass="33023">MTTPIQDILFPYQKEDVDRFHQDIPRGIIGSDMGTGKTEEFLAICDKLQASRVLIAATKTMVLEWRARIALRLGEEAGIPDGMAESKYTRYSLDLRHFQDYRYLIVSHEMLRMERYVKVLQLVPWDVFGIDEGHRFTNHKARHPSQRRGRGQQGSRQVWGARQLAAVATRFYWITGTPFLNYPDELWGLLHALYPRDYPNYYTFVGDYCVTVPTRWGFKVVGPRKQRTEELRTKLQSVMIRHEKSEVMPWLVKLPPRDIPLQMSGQQLQAYSDMEEEFVAHL</sequence>
<gene>
    <name evidence="3" type="ORF">LCGC14_1970260</name>
</gene>
<reference evidence="3" key="1">
    <citation type="journal article" date="2015" name="Nature">
        <title>Complex archaea that bridge the gap between prokaryotes and eukaryotes.</title>
        <authorList>
            <person name="Spang A."/>
            <person name="Saw J.H."/>
            <person name="Jorgensen S.L."/>
            <person name="Zaremba-Niedzwiedzka K."/>
            <person name="Martijn J."/>
            <person name="Lind A.E."/>
            <person name="van Eijk R."/>
            <person name="Schleper C."/>
            <person name="Guy L."/>
            <person name="Ettema T.J."/>
        </authorList>
    </citation>
    <scope>NUCLEOTIDE SEQUENCE</scope>
</reference>
<evidence type="ECO:0000259" key="2">
    <source>
        <dbReference type="PROSITE" id="PS51192"/>
    </source>
</evidence>
<evidence type="ECO:0000256" key="1">
    <source>
        <dbReference type="ARBA" id="ARBA00022801"/>
    </source>
</evidence>
<dbReference type="Pfam" id="PF00176">
    <property type="entry name" value="SNF2-rel_dom"/>
    <property type="match status" value="1"/>
</dbReference>
<organism evidence="3">
    <name type="scientific">marine sediment metagenome</name>
    <dbReference type="NCBI Taxonomy" id="412755"/>
    <lineage>
        <taxon>unclassified sequences</taxon>
        <taxon>metagenomes</taxon>
        <taxon>ecological metagenomes</taxon>
    </lineage>
</organism>
<dbReference type="EMBL" id="LAZR01021856">
    <property type="protein sequence ID" value="KKL83879.1"/>
    <property type="molecule type" value="Genomic_DNA"/>
</dbReference>
<dbReference type="SUPFAM" id="SSF52540">
    <property type="entry name" value="P-loop containing nucleoside triphosphate hydrolases"/>
    <property type="match status" value="1"/>
</dbReference>
<feature type="domain" description="Helicase ATP-binding" evidence="2">
    <location>
        <begin position="18"/>
        <end position="196"/>
    </location>
</feature>
<accession>A0A0F9FC07</accession>
<comment type="caution">
    <text evidence="3">The sequence shown here is derived from an EMBL/GenBank/DDBJ whole genome shotgun (WGS) entry which is preliminary data.</text>
</comment>
<dbReference type="GO" id="GO:0016787">
    <property type="term" value="F:hydrolase activity"/>
    <property type="evidence" value="ECO:0007669"/>
    <property type="project" value="UniProtKB-KW"/>
</dbReference>
<dbReference type="AlphaFoldDB" id="A0A0F9FC07"/>
<dbReference type="SMART" id="SM00487">
    <property type="entry name" value="DEXDc"/>
    <property type="match status" value="1"/>
</dbReference>
<feature type="non-terminal residue" evidence="3">
    <location>
        <position position="282"/>
    </location>
</feature>